<evidence type="ECO:0000256" key="1">
    <source>
        <dbReference type="SAM" id="MobiDB-lite"/>
    </source>
</evidence>
<evidence type="ECO:0000313" key="3">
    <source>
        <dbReference type="Proteomes" id="UP000050761"/>
    </source>
</evidence>
<reference evidence="2 3" key="1">
    <citation type="submission" date="2018-11" db="EMBL/GenBank/DDBJ databases">
        <authorList>
            <consortium name="Pathogen Informatics"/>
        </authorList>
    </citation>
    <scope>NUCLEOTIDE SEQUENCE [LARGE SCALE GENOMIC DNA]</scope>
</reference>
<organism evidence="3 4">
    <name type="scientific">Heligmosomoides polygyrus</name>
    <name type="common">Parasitic roundworm</name>
    <dbReference type="NCBI Taxonomy" id="6339"/>
    <lineage>
        <taxon>Eukaryota</taxon>
        <taxon>Metazoa</taxon>
        <taxon>Ecdysozoa</taxon>
        <taxon>Nematoda</taxon>
        <taxon>Chromadorea</taxon>
        <taxon>Rhabditida</taxon>
        <taxon>Rhabditina</taxon>
        <taxon>Rhabditomorpha</taxon>
        <taxon>Strongyloidea</taxon>
        <taxon>Heligmosomidae</taxon>
        <taxon>Heligmosomoides</taxon>
    </lineage>
</organism>
<gene>
    <name evidence="2" type="ORF">HPBE_LOCUS7314</name>
</gene>
<dbReference type="EMBL" id="UZAH01025856">
    <property type="protein sequence ID" value="VDO71720.1"/>
    <property type="molecule type" value="Genomic_DNA"/>
</dbReference>
<name>A0A183FJT4_HELPZ</name>
<dbReference type="Proteomes" id="UP000050761">
    <property type="component" value="Unassembled WGS sequence"/>
</dbReference>
<dbReference type="AlphaFoldDB" id="A0A183FJT4"/>
<feature type="region of interest" description="Disordered" evidence="1">
    <location>
        <begin position="1"/>
        <end position="51"/>
    </location>
</feature>
<evidence type="ECO:0000313" key="2">
    <source>
        <dbReference type="EMBL" id="VDO71720.1"/>
    </source>
</evidence>
<accession>A0A183FJT4</accession>
<dbReference type="OrthoDB" id="5869691at2759"/>
<protein>
    <submittedName>
        <fullName evidence="2 4">Uncharacterized protein</fullName>
    </submittedName>
</protein>
<accession>A0A3P7XCD2</accession>
<reference evidence="4" key="2">
    <citation type="submission" date="2019-09" db="UniProtKB">
        <authorList>
            <consortium name="WormBaseParasite"/>
        </authorList>
    </citation>
    <scope>IDENTIFICATION</scope>
</reference>
<evidence type="ECO:0000313" key="4">
    <source>
        <dbReference type="WBParaSite" id="HPBE_0000731301-mRNA-1"/>
    </source>
</evidence>
<dbReference type="WBParaSite" id="HPBE_0000731301-mRNA-1">
    <property type="protein sequence ID" value="HPBE_0000731301-mRNA-1"/>
    <property type="gene ID" value="HPBE_0000731301"/>
</dbReference>
<sequence>MTPMNARSPSPAPNPRMRRLASQLGSIRISLDPPSPPPVVDRRHSAAQQRQQQQLQVFFDVNHLQVPAENDVPRVSSPPPDRRSSYASTASDNSSITIPMSSSYQSLLSPMWTSTKYSLDEYDTPPNEPITRPRSVLVGVCGRFARFGFGLFNSEKSRVRCRSECTLRNWLLSTGPRPYWIVAFVRQCFSDPYLNGRLDLLMRRDILSRKFG</sequence>
<proteinExistence type="predicted"/>
<keyword evidence="3" id="KW-1185">Reference proteome</keyword>
<feature type="region of interest" description="Disordered" evidence="1">
    <location>
        <begin position="68"/>
        <end position="93"/>
    </location>
</feature>